<comment type="caution">
    <text evidence="1">The sequence shown here is derived from an EMBL/GenBank/DDBJ whole genome shotgun (WGS) entry which is preliminary data.</text>
</comment>
<accession>A0ACC0NWM5</accession>
<organism evidence="1 2">
    <name type="scientific">Rhododendron molle</name>
    <name type="common">Chinese azalea</name>
    <name type="synonym">Azalea mollis</name>
    <dbReference type="NCBI Taxonomy" id="49168"/>
    <lineage>
        <taxon>Eukaryota</taxon>
        <taxon>Viridiplantae</taxon>
        <taxon>Streptophyta</taxon>
        <taxon>Embryophyta</taxon>
        <taxon>Tracheophyta</taxon>
        <taxon>Spermatophyta</taxon>
        <taxon>Magnoliopsida</taxon>
        <taxon>eudicotyledons</taxon>
        <taxon>Gunneridae</taxon>
        <taxon>Pentapetalae</taxon>
        <taxon>asterids</taxon>
        <taxon>Ericales</taxon>
        <taxon>Ericaceae</taxon>
        <taxon>Ericoideae</taxon>
        <taxon>Rhodoreae</taxon>
        <taxon>Rhododendron</taxon>
    </lineage>
</organism>
<dbReference type="EMBL" id="CM046392">
    <property type="protein sequence ID" value="KAI8556993.1"/>
    <property type="molecule type" value="Genomic_DNA"/>
</dbReference>
<evidence type="ECO:0000313" key="2">
    <source>
        <dbReference type="Proteomes" id="UP001062846"/>
    </source>
</evidence>
<evidence type="ECO:0000313" key="1">
    <source>
        <dbReference type="EMBL" id="KAI8556993.1"/>
    </source>
</evidence>
<keyword evidence="2" id="KW-1185">Reference proteome</keyword>
<gene>
    <name evidence="1" type="ORF">RHMOL_Rhmol05G0299400</name>
</gene>
<sequence>MAGSQSTGARETFHLPLEIVTEILSRLPAKSLLRFKSVCKDWYDLIETPDFISKHFQTQSTNSTSLLVTKYDRETETHAMSLIFNDGFPSNGPINLDFPFLNSRRFALPSSECPSKNYFSIGGVCNGLVCVSLSPFGYPLILCNPATRQFRDIPNSECQWSGDTDYYGYVAVKRVSLGFGYHASANDYKLIRIVIYSNLMKDVFVQADLYVMRTDTWREIDADKFSAFLGETSYVQIGGSCASAVLNGVFYWPACVMPTNEVIVGSFDMGDEVFRRIQTPVCLDETWDEINWRITELKDKLALVIHLDDRRFDVWVLNEDQGSWTNQFKLGSFPRIAPYVGCGENGEITVVGGMKNGELLVTDHKVSGNLKLFSYDPKTRKTTDLYFGRVPYPSDIYLYTGTLVSIMETNEAMLNRKNKKRKQCICETDSGVSSGSECFLCSYLYQSW</sequence>
<dbReference type="Proteomes" id="UP001062846">
    <property type="component" value="Chromosome 5"/>
</dbReference>
<reference evidence="1" key="1">
    <citation type="submission" date="2022-02" db="EMBL/GenBank/DDBJ databases">
        <title>Plant Genome Project.</title>
        <authorList>
            <person name="Zhang R.-G."/>
        </authorList>
    </citation>
    <scope>NUCLEOTIDE SEQUENCE</scope>
    <source>
        <strain evidence="1">AT1</strain>
    </source>
</reference>
<protein>
    <submittedName>
        <fullName evidence="1">Uncharacterized protein</fullName>
    </submittedName>
</protein>
<proteinExistence type="predicted"/>
<name>A0ACC0NWM5_RHOML</name>